<evidence type="ECO:0000256" key="7">
    <source>
        <dbReference type="ARBA" id="ARBA00022824"/>
    </source>
</evidence>
<dbReference type="InterPro" id="IPR026895">
    <property type="entry name" value="EMC1"/>
</dbReference>
<feature type="domain" description="EMC1 first beta-propeller" evidence="14">
    <location>
        <begin position="159"/>
        <end position="570"/>
    </location>
</feature>
<protein>
    <recommendedName>
        <fullName evidence="4">ER membrane protein complex subunit 1</fullName>
    </recommendedName>
</protein>
<evidence type="ECO:0000259" key="14">
    <source>
        <dbReference type="Pfam" id="PF25293"/>
    </source>
</evidence>
<evidence type="ECO:0000256" key="3">
    <source>
        <dbReference type="ARBA" id="ARBA00011276"/>
    </source>
</evidence>
<dbReference type="PANTHER" id="PTHR21573">
    <property type="entry name" value="ER MEMBRANE PROTEIN COMPLEX SUBUNIT 1"/>
    <property type="match status" value="1"/>
</dbReference>
<comment type="similarity">
    <text evidence="2">Belongs to the EMC1 family.</text>
</comment>
<keyword evidence="6" id="KW-0732">Signal</keyword>
<name>A0A8C3QPX1_9PASS</name>
<evidence type="ECO:0000256" key="9">
    <source>
        <dbReference type="ARBA" id="ARBA00023136"/>
    </source>
</evidence>
<evidence type="ECO:0000313" key="15">
    <source>
        <dbReference type="Ensembl" id="ENSCRFP00000009376.1"/>
    </source>
</evidence>
<evidence type="ECO:0000313" key="16">
    <source>
        <dbReference type="Proteomes" id="UP000694396"/>
    </source>
</evidence>
<comment type="subcellular location">
    <subcellularLocation>
        <location evidence="1">Endoplasmic reticulum membrane</location>
        <topology evidence="1">Single-pass type I membrane protein</topology>
    </subcellularLocation>
</comment>
<dbReference type="GO" id="GO:0034975">
    <property type="term" value="P:protein folding in endoplasmic reticulum"/>
    <property type="evidence" value="ECO:0007669"/>
    <property type="project" value="TreeGrafter"/>
</dbReference>
<sequence>MGMGGGMCPGAVSGVRGPAPTFAVPLGFRHGSAVLSGPRAARGLPGAGGAAPRAACALPAALRRFLRAGGGAGCPAVQKAPPVPGPLSWRRGRGRCCCRFWCCCLWPPPSTRTKWASSTGERRGSRRVGSPLPWAGPAPAAPLPPRSHFTGAPVPSRRRQQYVGKLKFASLEASQGSKKLVVATEENVVAALNSRSGEILWRHVDKGTPEGAVDAMLIHGQDAITVSNAGRILRSWETNIGGLNWETSLDTGSFQGAALVGLPEAVKYVAVLKKAALSLHYLSNGHQKWVEQLPESESTQYQLLYSRGTGVIHVVGIVPQSHLNVLTFNVEDGEITKQVRVAAPWLGALQGCCAVVGEAVLVCVDTAARSLHVCALDTEQDMRNIPLQSLELEFADDFQARILATQPSVTSASRTQFFLQLSPSHFSLLQYKQGLLSHLRDFQQAALVSFATTGEKTVAAVLTCRSELKPGSSDGLHAGSTLEDARRQDSLTCSNQTYNINLYLVETGQRLLDTTITFNLEQGGARPQQLYIQVFLKKDDSVGYRALVQTEDHMLMFLQQPGKVVWSREESLAEVVSLEMVDLPLTGAQAELEGEFGKKADGLLGMFLKRLSSQLILLQAWTAHLWKMFYDARKPRSQIKNEINIDNLARDEFNLQKMMVMVTASGKLFGIESSSGTILWKQYLRNVKPGSSFKLMVQRTTAHFPHPPQCTLLVKDKETKMSFLYVFNPIFGKRSQVAPPVLKRPILQTLLLPIMDQDYAKVLLLIDDEYKVTPFPATKNVLRQLEEIAHSIYFYLVDAEQGKLSGFRLKKDLSTEESWEVAIPTEVQRIVTVKGKRSNEHVHSQGRVMGDRSVLYKSLNPNLLAVVTESTDTHHERTFIGIYLMDGVTGRIIHSSVQKKAKGPVHMVHSENWVVYQYWNTKARRNEFTVLELYEGTEQYNATAFSSLDRPILPQVLQQSYIFPSAISAMEATITERGITSRHLLIGLPSGAILSLPKALLDPRRPEIPTEQSREENLIPYSPDVQIHAERFINYNQTISRMRGIYTAPSGLESTCLVVAYGLDIFQTRVYPSKQFDVLKDDYDYVLISSVLFGLVFATMITKRLAQVKLLNRAWR</sequence>
<dbReference type="AlphaFoldDB" id="A0A8C3QPX1"/>
<dbReference type="Ensembl" id="ENSCRFT00000009712.1">
    <property type="protein sequence ID" value="ENSCRFP00000009376.1"/>
    <property type="gene ID" value="ENSCRFG00000007330.1"/>
</dbReference>
<reference evidence="15" key="1">
    <citation type="submission" date="2025-08" db="UniProtKB">
        <authorList>
            <consortium name="Ensembl"/>
        </authorList>
    </citation>
    <scope>IDENTIFICATION</scope>
</reference>
<dbReference type="Proteomes" id="UP000694396">
    <property type="component" value="Unplaced"/>
</dbReference>
<dbReference type="FunFam" id="2.130.10.10:FF:000856">
    <property type="entry name" value="ER membrane protein complex subunit 1"/>
    <property type="match status" value="1"/>
</dbReference>
<evidence type="ECO:0000259" key="13">
    <source>
        <dbReference type="Pfam" id="PF07774"/>
    </source>
</evidence>
<evidence type="ECO:0000256" key="8">
    <source>
        <dbReference type="ARBA" id="ARBA00022989"/>
    </source>
</evidence>
<organism evidence="15 16">
    <name type="scientific">Cyanoderma ruficeps</name>
    <name type="common">rufous-capped babbler</name>
    <dbReference type="NCBI Taxonomy" id="181631"/>
    <lineage>
        <taxon>Eukaryota</taxon>
        <taxon>Metazoa</taxon>
        <taxon>Chordata</taxon>
        <taxon>Craniata</taxon>
        <taxon>Vertebrata</taxon>
        <taxon>Euteleostomi</taxon>
        <taxon>Archelosauria</taxon>
        <taxon>Archosauria</taxon>
        <taxon>Dinosauria</taxon>
        <taxon>Saurischia</taxon>
        <taxon>Theropoda</taxon>
        <taxon>Coelurosauria</taxon>
        <taxon>Aves</taxon>
        <taxon>Neognathae</taxon>
        <taxon>Neoaves</taxon>
        <taxon>Telluraves</taxon>
        <taxon>Australaves</taxon>
        <taxon>Passeriformes</taxon>
        <taxon>Sylvioidea</taxon>
        <taxon>Timaliidae</taxon>
        <taxon>Cyanoderma</taxon>
    </lineage>
</organism>
<keyword evidence="9" id="KW-0472">Membrane</keyword>
<evidence type="ECO:0000256" key="11">
    <source>
        <dbReference type="ARBA" id="ARBA00023180"/>
    </source>
</evidence>
<evidence type="ECO:0000256" key="12">
    <source>
        <dbReference type="SAM" id="MobiDB-lite"/>
    </source>
</evidence>
<dbReference type="InterPro" id="IPR058545">
    <property type="entry name" value="Beta-prop_EMC1_1st"/>
</dbReference>
<dbReference type="Pfam" id="PF25293">
    <property type="entry name" value="Beta-prop_EMC1_N"/>
    <property type="match status" value="1"/>
</dbReference>
<accession>A0A8C3QPX1</accession>
<keyword evidence="16" id="KW-1185">Reference proteome</keyword>
<evidence type="ECO:0000256" key="10">
    <source>
        <dbReference type="ARBA" id="ARBA00023157"/>
    </source>
</evidence>
<dbReference type="InterPro" id="IPR011678">
    <property type="entry name" value="EMC1_C"/>
</dbReference>
<dbReference type="InterPro" id="IPR011047">
    <property type="entry name" value="Quinoprotein_ADH-like_sf"/>
</dbReference>
<evidence type="ECO:0000256" key="6">
    <source>
        <dbReference type="ARBA" id="ARBA00022729"/>
    </source>
</evidence>
<proteinExistence type="inferred from homology"/>
<evidence type="ECO:0000256" key="2">
    <source>
        <dbReference type="ARBA" id="ARBA00007904"/>
    </source>
</evidence>
<dbReference type="PANTHER" id="PTHR21573:SF0">
    <property type="entry name" value="ER MEMBRANE PROTEIN COMPLEX SUBUNIT 1"/>
    <property type="match status" value="1"/>
</dbReference>
<dbReference type="GO" id="GO:0072546">
    <property type="term" value="C:EMC complex"/>
    <property type="evidence" value="ECO:0007669"/>
    <property type="project" value="InterPro"/>
</dbReference>
<feature type="domain" description="ER membrane protein complex subunit 1 C-terminal" evidence="13">
    <location>
        <begin position="910"/>
        <end position="1115"/>
    </location>
</feature>
<reference evidence="15" key="2">
    <citation type="submission" date="2025-09" db="UniProtKB">
        <authorList>
            <consortium name="Ensembl"/>
        </authorList>
    </citation>
    <scope>IDENTIFICATION</scope>
</reference>
<dbReference type="SUPFAM" id="SSF50998">
    <property type="entry name" value="Quinoprotein alcohol dehydrogenase-like"/>
    <property type="match status" value="1"/>
</dbReference>
<dbReference type="InterPro" id="IPR015943">
    <property type="entry name" value="WD40/YVTN_repeat-like_dom_sf"/>
</dbReference>
<feature type="region of interest" description="Disordered" evidence="12">
    <location>
        <begin position="111"/>
        <end position="156"/>
    </location>
</feature>
<comment type="subunit">
    <text evidence="3">Component of the ER membrane protein complex (EMC).</text>
</comment>
<evidence type="ECO:0000256" key="4">
    <source>
        <dbReference type="ARBA" id="ARBA00020824"/>
    </source>
</evidence>
<dbReference type="Gene3D" id="2.130.10.10">
    <property type="entry name" value="YVTN repeat-like/Quinoprotein amine dehydrogenase"/>
    <property type="match status" value="1"/>
</dbReference>
<keyword evidence="7" id="KW-0256">Endoplasmic reticulum</keyword>
<keyword evidence="10" id="KW-1015">Disulfide bond</keyword>
<keyword evidence="8" id="KW-1133">Transmembrane helix</keyword>
<dbReference type="Pfam" id="PF07774">
    <property type="entry name" value="EMC1_C"/>
    <property type="match status" value="1"/>
</dbReference>
<evidence type="ECO:0000256" key="1">
    <source>
        <dbReference type="ARBA" id="ARBA00004115"/>
    </source>
</evidence>
<keyword evidence="5" id="KW-0812">Transmembrane</keyword>
<feature type="compositionally biased region" description="Pro residues" evidence="12">
    <location>
        <begin position="134"/>
        <end position="145"/>
    </location>
</feature>
<evidence type="ECO:0000256" key="5">
    <source>
        <dbReference type="ARBA" id="ARBA00022692"/>
    </source>
</evidence>
<keyword evidence="11" id="KW-0325">Glycoprotein</keyword>